<keyword evidence="5" id="KW-0963">Cytoplasm</keyword>
<feature type="domain" description="Ribosome recycling factor" evidence="8">
    <location>
        <begin position="58"/>
        <end position="220"/>
    </location>
</feature>
<evidence type="ECO:0000256" key="7">
    <source>
        <dbReference type="ARBA" id="ARBA00032397"/>
    </source>
</evidence>
<dbReference type="Gene3D" id="3.30.1360.40">
    <property type="match status" value="1"/>
</dbReference>
<comment type="similarity">
    <text evidence="3">Belongs to the RRF family.</text>
</comment>
<dbReference type="GO" id="GO:0043023">
    <property type="term" value="F:ribosomal large subunit binding"/>
    <property type="evidence" value="ECO:0007669"/>
    <property type="project" value="TreeGrafter"/>
</dbReference>
<comment type="function">
    <text evidence="1">Responsible for the release of ribosomes from messenger RNA at the termination of chloroplastic protein biosynthesis.</text>
</comment>
<evidence type="ECO:0000313" key="9">
    <source>
        <dbReference type="EMBL" id="KAK3266472.1"/>
    </source>
</evidence>
<gene>
    <name evidence="9" type="ORF">CYMTET_24907</name>
</gene>
<evidence type="ECO:0000256" key="3">
    <source>
        <dbReference type="ARBA" id="ARBA00005912"/>
    </source>
</evidence>
<dbReference type="AlphaFoldDB" id="A0AAE0FVG8"/>
<evidence type="ECO:0000256" key="2">
    <source>
        <dbReference type="ARBA" id="ARBA00004496"/>
    </source>
</evidence>
<evidence type="ECO:0000313" key="10">
    <source>
        <dbReference type="Proteomes" id="UP001190700"/>
    </source>
</evidence>
<organism evidence="9 10">
    <name type="scientific">Cymbomonas tetramitiformis</name>
    <dbReference type="NCBI Taxonomy" id="36881"/>
    <lineage>
        <taxon>Eukaryota</taxon>
        <taxon>Viridiplantae</taxon>
        <taxon>Chlorophyta</taxon>
        <taxon>Pyramimonadophyceae</taxon>
        <taxon>Pyramimonadales</taxon>
        <taxon>Pyramimonadaceae</taxon>
        <taxon>Cymbomonas</taxon>
    </lineage>
</organism>
<evidence type="ECO:0000256" key="4">
    <source>
        <dbReference type="ARBA" id="ARBA00014063"/>
    </source>
</evidence>
<dbReference type="FunFam" id="3.30.1360.40:FF:000001">
    <property type="entry name" value="Ribosome-recycling factor"/>
    <property type="match status" value="1"/>
</dbReference>
<proteinExistence type="inferred from homology"/>
<dbReference type="Gene3D" id="1.10.132.20">
    <property type="entry name" value="Ribosome-recycling factor"/>
    <property type="match status" value="1"/>
</dbReference>
<dbReference type="Proteomes" id="UP001190700">
    <property type="component" value="Unassembled WGS sequence"/>
</dbReference>
<accession>A0AAE0FVG8</accession>
<dbReference type="GO" id="GO:0006412">
    <property type="term" value="P:translation"/>
    <property type="evidence" value="ECO:0007669"/>
    <property type="project" value="UniProtKB-KW"/>
</dbReference>
<dbReference type="SUPFAM" id="SSF55194">
    <property type="entry name" value="Ribosome recycling factor, RRF"/>
    <property type="match status" value="1"/>
</dbReference>
<dbReference type="CDD" id="cd00520">
    <property type="entry name" value="RRF"/>
    <property type="match status" value="1"/>
</dbReference>
<dbReference type="InterPro" id="IPR023584">
    <property type="entry name" value="Ribosome_recyc_fac_dom"/>
</dbReference>
<protein>
    <recommendedName>
        <fullName evidence="4">Ribosome-recycling factor, chloroplastic</fullName>
    </recommendedName>
    <alternativeName>
        <fullName evidence="7">Ribosome-releasing factor, chloroplastic</fullName>
    </alternativeName>
</protein>
<dbReference type="PANTHER" id="PTHR20982:SF3">
    <property type="entry name" value="MITOCHONDRIAL RIBOSOME RECYCLING FACTOR PSEUDO 1"/>
    <property type="match status" value="1"/>
</dbReference>
<dbReference type="PANTHER" id="PTHR20982">
    <property type="entry name" value="RIBOSOME RECYCLING FACTOR"/>
    <property type="match status" value="1"/>
</dbReference>
<dbReference type="FunFam" id="1.10.132.20:FF:000001">
    <property type="entry name" value="Ribosome-recycling factor"/>
    <property type="match status" value="1"/>
</dbReference>
<dbReference type="GO" id="GO:0005737">
    <property type="term" value="C:cytoplasm"/>
    <property type="evidence" value="ECO:0007669"/>
    <property type="project" value="UniProtKB-SubCell"/>
</dbReference>
<evidence type="ECO:0000256" key="5">
    <source>
        <dbReference type="ARBA" id="ARBA00022490"/>
    </source>
</evidence>
<evidence type="ECO:0000256" key="1">
    <source>
        <dbReference type="ARBA" id="ARBA00002952"/>
    </source>
</evidence>
<keyword evidence="6" id="KW-0648">Protein biosynthesis</keyword>
<evidence type="ECO:0000259" key="8">
    <source>
        <dbReference type="Pfam" id="PF01765"/>
    </source>
</evidence>
<dbReference type="Pfam" id="PF01765">
    <property type="entry name" value="RRF"/>
    <property type="match status" value="1"/>
</dbReference>
<dbReference type="HAMAP" id="MF_00040">
    <property type="entry name" value="RRF"/>
    <property type="match status" value="1"/>
</dbReference>
<comment type="caution">
    <text evidence="9">The sequence shown here is derived from an EMBL/GenBank/DDBJ whole genome shotgun (WGS) entry which is preliminary data.</text>
</comment>
<keyword evidence="10" id="KW-1185">Reference proteome</keyword>
<dbReference type="NCBIfam" id="TIGR00496">
    <property type="entry name" value="frr"/>
    <property type="match status" value="1"/>
</dbReference>
<dbReference type="InterPro" id="IPR002661">
    <property type="entry name" value="Ribosome_recyc_fac"/>
</dbReference>
<evidence type="ECO:0000256" key="6">
    <source>
        <dbReference type="ARBA" id="ARBA00022917"/>
    </source>
</evidence>
<comment type="subcellular location">
    <subcellularLocation>
        <location evidence="2">Cytoplasm</location>
    </subcellularLocation>
</comment>
<reference evidence="9 10" key="1">
    <citation type="journal article" date="2015" name="Genome Biol. Evol.">
        <title>Comparative Genomics of a Bacterivorous Green Alga Reveals Evolutionary Causalities and Consequences of Phago-Mixotrophic Mode of Nutrition.</title>
        <authorList>
            <person name="Burns J.A."/>
            <person name="Paasch A."/>
            <person name="Narechania A."/>
            <person name="Kim E."/>
        </authorList>
    </citation>
    <scope>NUCLEOTIDE SEQUENCE [LARGE SCALE GENOMIC DNA]</scope>
    <source>
        <strain evidence="9 10">PLY_AMNH</strain>
    </source>
</reference>
<dbReference type="EMBL" id="LGRX02013041">
    <property type="protein sequence ID" value="KAK3266472.1"/>
    <property type="molecule type" value="Genomic_DNA"/>
</dbReference>
<dbReference type="InterPro" id="IPR036191">
    <property type="entry name" value="RRF_sf"/>
</dbReference>
<name>A0AAE0FVG8_9CHLO</name>
<sequence>MQQKHAVAGISFKVQQITRLRFARPSSSLSIRMEDGEEEMMIEETAMDKMEKTLGNVQENLVTIRTGRANPAILDRVEVEYYGAPCPLKQLASVNTPDSSTITVSPFDKSILGDIERALMQSDVGITPSNDGNIIRLAVPMLTQERRVELTKTVNKLGEEGKVALRNVRRDANKELSKLEKDGTSSKDTVAEYNKVIDDLTSSYVKKIEAIVKSKEEEILKV</sequence>